<dbReference type="PANTHER" id="PTHR32024">
    <property type="entry name" value="TRK SYSTEM POTASSIUM UPTAKE PROTEIN TRKG-RELATED"/>
    <property type="match status" value="1"/>
</dbReference>
<feature type="binding site" evidence="11">
    <location>
        <position position="112"/>
    </location>
    <ligand>
        <name>K(+)</name>
        <dbReference type="ChEBI" id="CHEBI:29103"/>
    </ligand>
</feature>
<evidence type="ECO:0000256" key="2">
    <source>
        <dbReference type="ARBA" id="ARBA00022448"/>
    </source>
</evidence>
<feature type="transmembrane region" description="Helical" evidence="12">
    <location>
        <begin position="134"/>
        <end position="162"/>
    </location>
</feature>
<evidence type="ECO:0000256" key="9">
    <source>
        <dbReference type="ARBA" id="ARBA00023136"/>
    </source>
</evidence>
<dbReference type="GO" id="GO:0046872">
    <property type="term" value="F:metal ion binding"/>
    <property type="evidence" value="ECO:0007669"/>
    <property type="project" value="UniProtKB-KW"/>
</dbReference>
<evidence type="ECO:0000256" key="12">
    <source>
        <dbReference type="SAM" id="Phobius"/>
    </source>
</evidence>
<sequence>MVVDFRLVAKLLTPALFVFGLVTFIPAIYAHINEARGGTAFYFTGGLSIFISFIFYLIGKKAGQYPSLRVLFLFTTSLWVIVSLISAIPFYFDLPDINVYKAIFESCSALSTTGSTVITHLDSRPNAILLWRAILQYVGGVGFVALAVIILPISAMGGMSIFRTESSSFDDSAKYTPHIKIMALSLIIWYIAILGLCTFLYVVGGFDLFRAVTTAMSTVATGGMTPTDMSMNGTSPFIQYTAIIFMFISSCPFMLILSSLAGNYLQFFKDQQVRGFLLINLIIATSVAISLIFKNDYSIEKAFRISLFNVVAITSTTGFALEDFTLWNHFASMAFLFILAIGGCSGSTSGGIKTFRLQICYSMYKTQLLKLIHPHIVSEPRFKGKVIDPGTLSAVITYMVSYIAFLAVSSVIASILGLDLGDSVTATISCLSNIGPAMGTTLNPSTNFSQISDSLCLLFSCDMILGRLEILPVLLCFTRIFYKQ</sequence>
<feature type="transmembrane region" description="Helical" evidence="12">
    <location>
        <begin position="7"/>
        <end position="28"/>
    </location>
</feature>
<feature type="binding site" evidence="11">
    <location>
        <position position="222"/>
    </location>
    <ligand>
        <name>K(+)</name>
        <dbReference type="ChEBI" id="CHEBI:29103"/>
    </ligand>
</feature>
<proteinExistence type="inferred from homology"/>
<dbReference type="RefSeq" id="WP_159442985.1">
    <property type="nucleotide sequence ID" value="NZ_FUXX01000002.1"/>
</dbReference>
<evidence type="ECO:0000313" key="14">
    <source>
        <dbReference type="Proteomes" id="UP000242432"/>
    </source>
</evidence>
<gene>
    <name evidence="13" type="ORF">SAMN02745213_00226</name>
</gene>
<keyword evidence="7 12" id="KW-1133">Transmembrane helix</keyword>
<protein>
    <recommendedName>
        <fullName evidence="10">Trk system potassium uptake protein</fullName>
    </recommendedName>
</protein>
<feature type="transmembrane region" description="Helical" evidence="12">
    <location>
        <begin position="327"/>
        <end position="346"/>
    </location>
</feature>
<evidence type="ECO:0000256" key="4">
    <source>
        <dbReference type="ARBA" id="ARBA00022538"/>
    </source>
</evidence>
<dbReference type="Pfam" id="PF02386">
    <property type="entry name" value="TrkH"/>
    <property type="match status" value="1"/>
</dbReference>
<keyword evidence="2 10" id="KW-0813">Transport</keyword>
<feature type="transmembrane region" description="Helical" evidence="12">
    <location>
        <begin position="273"/>
        <end position="293"/>
    </location>
</feature>
<name>A0A1T4UXJ8_9GAMM</name>
<dbReference type="PANTHER" id="PTHR32024:SF3">
    <property type="entry name" value="TRK SYSTEM POTASSIUM UPTAKE PROTEIN"/>
    <property type="match status" value="1"/>
</dbReference>
<evidence type="ECO:0000256" key="5">
    <source>
        <dbReference type="ARBA" id="ARBA00022692"/>
    </source>
</evidence>
<keyword evidence="14" id="KW-1185">Reference proteome</keyword>
<comment type="similarity">
    <text evidence="10">Belongs to the TrkH potassium transport family.</text>
</comment>
<organism evidence="13 14">
    <name type="scientific">Succinivibrio dextrinosolvens DSM 3072</name>
    <dbReference type="NCBI Taxonomy" id="1123324"/>
    <lineage>
        <taxon>Bacteria</taxon>
        <taxon>Pseudomonadati</taxon>
        <taxon>Pseudomonadota</taxon>
        <taxon>Gammaproteobacteria</taxon>
        <taxon>Aeromonadales</taxon>
        <taxon>Succinivibrionaceae</taxon>
        <taxon>Succinivibrio</taxon>
    </lineage>
</organism>
<dbReference type="STRING" id="83771.SAMN02910357_01139"/>
<feature type="transmembrane region" description="Helical" evidence="12">
    <location>
        <begin position="391"/>
        <end position="416"/>
    </location>
</feature>
<evidence type="ECO:0000313" key="13">
    <source>
        <dbReference type="EMBL" id="SKA57430.1"/>
    </source>
</evidence>
<accession>A0A1T4UXJ8</accession>
<dbReference type="InterPro" id="IPR004772">
    <property type="entry name" value="TrkH"/>
</dbReference>
<feature type="binding site" evidence="11">
    <location>
        <position position="316"/>
    </location>
    <ligand>
        <name>K(+)</name>
        <dbReference type="ChEBI" id="CHEBI:29103"/>
    </ligand>
</feature>
<dbReference type="InterPro" id="IPR003445">
    <property type="entry name" value="Cat_transpt"/>
</dbReference>
<dbReference type="PIRSF" id="PIRSF006247">
    <property type="entry name" value="TrkH"/>
    <property type="match status" value="1"/>
</dbReference>
<evidence type="ECO:0000256" key="10">
    <source>
        <dbReference type="PIRNR" id="PIRNR006247"/>
    </source>
</evidence>
<keyword evidence="9 10" id="KW-0472">Membrane</keyword>
<keyword evidence="10" id="KW-0997">Cell inner membrane</keyword>
<feature type="binding site" evidence="11">
    <location>
        <position position="317"/>
    </location>
    <ligand>
        <name>K(+)</name>
        <dbReference type="ChEBI" id="CHEBI:29103"/>
    </ligand>
</feature>
<keyword evidence="11" id="KW-0479">Metal-binding</keyword>
<evidence type="ECO:0000256" key="1">
    <source>
        <dbReference type="ARBA" id="ARBA00004651"/>
    </source>
</evidence>
<comment type="subcellular location">
    <subcellularLocation>
        <location evidence="10">Cell inner membrane</location>
        <topology evidence="10">Multi-pass membrane protein</topology>
    </subcellularLocation>
    <subcellularLocation>
        <location evidence="1">Cell membrane</location>
        <topology evidence="1">Multi-pass membrane protein</topology>
    </subcellularLocation>
</comment>
<feature type="binding site" evidence="11">
    <location>
        <position position="113"/>
    </location>
    <ligand>
        <name>K(+)</name>
        <dbReference type="ChEBI" id="CHEBI:29103"/>
    </ligand>
</feature>
<dbReference type="Proteomes" id="UP000242432">
    <property type="component" value="Unassembled WGS sequence"/>
</dbReference>
<feature type="transmembrane region" description="Helical" evidence="12">
    <location>
        <begin position="70"/>
        <end position="92"/>
    </location>
</feature>
<keyword evidence="4 10" id="KW-0633">Potassium transport</keyword>
<reference evidence="14" key="1">
    <citation type="submission" date="2017-02" db="EMBL/GenBank/DDBJ databases">
        <authorList>
            <person name="Varghese N."/>
            <person name="Submissions S."/>
        </authorList>
    </citation>
    <scope>NUCLEOTIDE SEQUENCE [LARGE SCALE GENOMIC DNA]</scope>
    <source>
        <strain evidence="14">DSM 3072</strain>
    </source>
</reference>
<feature type="transmembrane region" description="Helical" evidence="12">
    <location>
        <begin position="183"/>
        <end position="202"/>
    </location>
</feature>
<keyword evidence="6 10" id="KW-0630">Potassium</keyword>
<feature type="transmembrane region" description="Helical" evidence="12">
    <location>
        <begin position="40"/>
        <end position="58"/>
    </location>
</feature>
<keyword evidence="5 12" id="KW-0812">Transmembrane</keyword>
<evidence type="ECO:0000256" key="3">
    <source>
        <dbReference type="ARBA" id="ARBA00022475"/>
    </source>
</evidence>
<feature type="transmembrane region" description="Helical" evidence="12">
    <location>
        <begin position="237"/>
        <end position="261"/>
    </location>
</feature>
<feature type="transmembrane region" description="Helical" evidence="12">
    <location>
        <begin position="464"/>
        <end position="482"/>
    </location>
</feature>
<evidence type="ECO:0000256" key="7">
    <source>
        <dbReference type="ARBA" id="ARBA00022989"/>
    </source>
</evidence>
<dbReference type="GO" id="GO:0005886">
    <property type="term" value="C:plasma membrane"/>
    <property type="evidence" value="ECO:0007669"/>
    <property type="project" value="UniProtKB-SubCell"/>
</dbReference>
<dbReference type="AlphaFoldDB" id="A0A1T4UXJ8"/>
<feature type="binding site" evidence="11">
    <location>
        <position position="433"/>
    </location>
    <ligand>
        <name>K(+)</name>
        <dbReference type="ChEBI" id="CHEBI:29103"/>
    </ligand>
</feature>
<dbReference type="EMBL" id="FUXX01000002">
    <property type="protein sequence ID" value="SKA57430.1"/>
    <property type="molecule type" value="Genomic_DNA"/>
</dbReference>
<evidence type="ECO:0000256" key="6">
    <source>
        <dbReference type="ARBA" id="ARBA00022958"/>
    </source>
</evidence>
<comment type="function">
    <text evidence="10">Low-affinity potassium transport system. Interacts with Trk system potassium uptake protein TrkA.</text>
</comment>
<evidence type="ECO:0000256" key="11">
    <source>
        <dbReference type="PIRSR" id="PIRSR006247-1"/>
    </source>
</evidence>
<evidence type="ECO:0000256" key="8">
    <source>
        <dbReference type="ARBA" id="ARBA00023065"/>
    </source>
</evidence>
<keyword evidence="3 10" id="KW-1003">Cell membrane</keyword>
<dbReference type="GO" id="GO:0015379">
    <property type="term" value="F:potassium:chloride symporter activity"/>
    <property type="evidence" value="ECO:0007669"/>
    <property type="project" value="InterPro"/>
</dbReference>
<keyword evidence="8 10" id="KW-0406">Ion transport</keyword>